<keyword evidence="2" id="KW-0805">Transcription regulation</keyword>
<evidence type="ECO:0000313" key="7">
    <source>
        <dbReference type="EMBL" id="CAL4933321.1"/>
    </source>
</evidence>
<dbReference type="CDD" id="cd00018">
    <property type="entry name" value="AP2"/>
    <property type="match status" value="1"/>
</dbReference>
<dbReference type="SUPFAM" id="SSF54171">
    <property type="entry name" value="DNA-binding domain"/>
    <property type="match status" value="1"/>
</dbReference>
<dbReference type="InterPro" id="IPR016177">
    <property type="entry name" value="DNA-bd_dom_sf"/>
</dbReference>
<gene>
    <name evidence="7" type="ORF">URODEC1_LOCUS28065</name>
</gene>
<evidence type="ECO:0000256" key="1">
    <source>
        <dbReference type="ARBA" id="ARBA00004123"/>
    </source>
</evidence>
<evidence type="ECO:0000259" key="6">
    <source>
        <dbReference type="PROSITE" id="PS51032"/>
    </source>
</evidence>
<dbReference type="EMBL" id="OZ075125">
    <property type="protein sequence ID" value="CAL4933321.1"/>
    <property type="molecule type" value="Genomic_DNA"/>
</dbReference>
<evidence type="ECO:0000313" key="8">
    <source>
        <dbReference type="Proteomes" id="UP001497457"/>
    </source>
</evidence>
<keyword evidence="4" id="KW-0804">Transcription</keyword>
<evidence type="ECO:0000256" key="5">
    <source>
        <dbReference type="ARBA" id="ARBA00023242"/>
    </source>
</evidence>
<dbReference type="InterPro" id="IPR001471">
    <property type="entry name" value="AP2/ERF_dom"/>
</dbReference>
<dbReference type="PROSITE" id="PS51032">
    <property type="entry name" value="AP2_ERF"/>
    <property type="match status" value="1"/>
</dbReference>
<dbReference type="GO" id="GO:0003677">
    <property type="term" value="F:DNA binding"/>
    <property type="evidence" value="ECO:0007669"/>
    <property type="project" value="UniProtKB-KW"/>
</dbReference>
<dbReference type="InterPro" id="IPR036955">
    <property type="entry name" value="AP2/ERF_dom_sf"/>
</dbReference>
<reference evidence="8" key="1">
    <citation type="submission" date="2024-06" db="EMBL/GenBank/DDBJ databases">
        <authorList>
            <person name="Ryan C."/>
        </authorList>
    </citation>
    <scope>NUCLEOTIDE SEQUENCE [LARGE SCALE GENOMIC DNA]</scope>
</reference>
<dbReference type="Gene3D" id="3.30.730.10">
    <property type="entry name" value="AP2/ERF domain"/>
    <property type="match status" value="1"/>
</dbReference>
<dbReference type="AlphaFoldDB" id="A0ABC8XWX6"/>
<dbReference type="SMART" id="SM00380">
    <property type="entry name" value="AP2"/>
    <property type="match status" value="1"/>
</dbReference>
<name>A0ABC8XWX6_9POAL</name>
<comment type="subcellular location">
    <subcellularLocation>
        <location evidence="1">Nucleus</location>
    </subcellularLocation>
</comment>
<reference evidence="7 8" key="2">
    <citation type="submission" date="2024-10" db="EMBL/GenBank/DDBJ databases">
        <authorList>
            <person name="Ryan C."/>
        </authorList>
    </citation>
    <scope>NUCLEOTIDE SEQUENCE [LARGE SCALE GENOMIC DNA]</scope>
</reference>
<proteinExistence type="predicted"/>
<evidence type="ECO:0000256" key="4">
    <source>
        <dbReference type="ARBA" id="ARBA00023163"/>
    </source>
</evidence>
<feature type="domain" description="AP2/ERF" evidence="6">
    <location>
        <begin position="25"/>
        <end position="84"/>
    </location>
</feature>
<accession>A0ABC8XWX6</accession>
<evidence type="ECO:0000256" key="2">
    <source>
        <dbReference type="ARBA" id="ARBA00023015"/>
    </source>
</evidence>
<protein>
    <recommendedName>
        <fullName evidence="6">AP2/ERF domain-containing protein</fullName>
    </recommendedName>
</protein>
<keyword evidence="5" id="KW-0539">Nucleus</keyword>
<organism evidence="7 8">
    <name type="scientific">Urochloa decumbens</name>
    <dbReference type="NCBI Taxonomy" id="240449"/>
    <lineage>
        <taxon>Eukaryota</taxon>
        <taxon>Viridiplantae</taxon>
        <taxon>Streptophyta</taxon>
        <taxon>Embryophyta</taxon>
        <taxon>Tracheophyta</taxon>
        <taxon>Spermatophyta</taxon>
        <taxon>Magnoliopsida</taxon>
        <taxon>Liliopsida</taxon>
        <taxon>Poales</taxon>
        <taxon>Poaceae</taxon>
        <taxon>PACMAD clade</taxon>
        <taxon>Panicoideae</taxon>
        <taxon>Panicodae</taxon>
        <taxon>Paniceae</taxon>
        <taxon>Melinidinae</taxon>
        <taxon>Urochloa</taxon>
    </lineage>
</organism>
<keyword evidence="3" id="KW-0238">DNA-binding</keyword>
<dbReference type="Proteomes" id="UP001497457">
    <property type="component" value="Chromosome 15b"/>
</dbReference>
<dbReference type="GO" id="GO:0005634">
    <property type="term" value="C:nucleus"/>
    <property type="evidence" value="ECO:0007669"/>
    <property type="project" value="UniProtKB-SubCell"/>
</dbReference>
<evidence type="ECO:0000256" key="3">
    <source>
        <dbReference type="ARBA" id="ARBA00023125"/>
    </source>
</evidence>
<keyword evidence="8" id="KW-1185">Reference proteome</keyword>
<sequence length="274" mass="30291">MATTEIVVAPTSTSTPTPTPTIAVQYRGVALLPNGKWRAYIVSRDGQVVDVGEFGTATAAALAHDRAILAVLGPGTSATVLNFRAAFSDTELRFLRGRHAPARPSGVVAMVKLSADGSYDTELSRFASRAFDAYMDPELALDVANFRLAHSDMLHQLKEKVVITAGTNANQETCAKAKLDAEREAFVQAAKNKATDELWVERYHHRRQQTGRTFEDENRWPITMPAIDVNVDWFPGEELIYLPHGSCYVDEMIVRKDLIKNIEPDTHMHGDLLI</sequence>